<dbReference type="InterPro" id="IPR041682">
    <property type="entry name" value="AAA_14"/>
</dbReference>
<sequence length="422" mass="45901">MTIQTSSVYHSRCTDIEIRNAFEWAGAILLEGPRGCGKTTTGLHHAVSSIRLDQSPDLAILAQEQPSIVLAGEKPRLIDEWQLAPALWNTARHSIDEYPHEAQFIFSGSATPATDATRHTGAGRFERLRMRTMSLSESGDSSGAVSLGALLEGVESIGAVSPATFKDLAYFAVRGGWPRLLGASEQAATGYNRAYCRSLAEVELPELLGVAATPERISRLLHTLSRNLGTAINIAKITREISADGRSVSESTIRGDLDALHRVFAYDPLPSWSADVRSRTRIRVAEAIHLADPALALATLGIGIDRLILQRQFFGFVFESMACRDLRAYAATRGGRLRRYRDSSELEVDFIIEYPGTWAAVEAKLGSTEIAKAEKNLLRLSNDRVDKTKMGAPAFLAIVTGTEAAYTLPSGVHVVPLATLTW</sequence>
<evidence type="ECO:0000259" key="1">
    <source>
        <dbReference type="Pfam" id="PF13173"/>
    </source>
</evidence>
<dbReference type="AlphaFoldDB" id="A0A6N7VRD3"/>
<dbReference type="GO" id="GO:0005524">
    <property type="term" value="F:ATP binding"/>
    <property type="evidence" value="ECO:0007669"/>
    <property type="project" value="UniProtKB-KW"/>
</dbReference>
<dbReference type="Proteomes" id="UP000470875">
    <property type="component" value="Unassembled WGS sequence"/>
</dbReference>
<evidence type="ECO:0000313" key="4">
    <source>
        <dbReference type="Proteomes" id="UP000470875"/>
    </source>
</evidence>
<dbReference type="PANTHER" id="PTHR43566">
    <property type="entry name" value="CONSERVED PROTEIN"/>
    <property type="match status" value="1"/>
</dbReference>
<dbReference type="InterPro" id="IPR025420">
    <property type="entry name" value="DUF4143"/>
</dbReference>
<evidence type="ECO:0000259" key="2">
    <source>
        <dbReference type="Pfam" id="PF13635"/>
    </source>
</evidence>
<keyword evidence="3" id="KW-0067">ATP-binding</keyword>
<keyword evidence="4" id="KW-1185">Reference proteome</keyword>
<keyword evidence="3" id="KW-0547">Nucleotide-binding</keyword>
<feature type="domain" description="DUF4143" evidence="2">
    <location>
        <begin position="212"/>
        <end position="365"/>
    </location>
</feature>
<feature type="domain" description="AAA" evidence="1">
    <location>
        <begin position="27"/>
        <end position="137"/>
    </location>
</feature>
<dbReference type="EMBL" id="VULO01000006">
    <property type="protein sequence ID" value="MSS84314.1"/>
    <property type="molecule type" value="Genomic_DNA"/>
</dbReference>
<organism evidence="3 4">
    <name type="scientific">Scrofimicrobium canadense</name>
    <dbReference type="NCBI Taxonomy" id="2652290"/>
    <lineage>
        <taxon>Bacteria</taxon>
        <taxon>Bacillati</taxon>
        <taxon>Actinomycetota</taxon>
        <taxon>Actinomycetes</taxon>
        <taxon>Actinomycetales</taxon>
        <taxon>Actinomycetaceae</taxon>
        <taxon>Scrofimicrobium</taxon>
    </lineage>
</organism>
<proteinExistence type="predicted"/>
<comment type="caution">
    <text evidence="3">The sequence shown here is derived from an EMBL/GenBank/DDBJ whole genome shotgun (WGS) entry which is preliminary data.</text>
</comment>
<dbReference type="Pfam" id="PF13173">
    <property type="entry name" value="AAA_14"/>
    <property type="match status" value="1"/>
</dbReference>
<gene>
    <name evidence="3" type="ORF">FYJ24_05945</name>
</gene>
<reference evidence="3 4" key="1">
    <citation type="submission" date="2019-08" db="EMBL/GenBank/DDBJ databases">
        <title>In-depth cultivation of the pig gut microbiome towards novel bacterial diversity and tailored functional studies.</title>
        <authorList>
            <person name="Wylensek D."/>
            <person name="Hitch T.C.A."/>
            <person name="Clavel T."/>
        </authorList>
    </citation>
    <scope>NUCLEOTIDE SEQUENCE [LARGE SCALE GENOMIC DNA]</scope>
    <source>
        <strain evidence="3 4">WB03_NA08</strain>
    </source>
</reference>
<dbReference type="PANTHER" id="PTHR43566:SF2">
    <property type="entry name" value="DUF4143 DOMAIN-CONTAINING PROTEIN"/>
    <property type="match status" value="1"/>
</dbReference>
<evidence type="ECO:0000313" key="3">
    <source>
        <dbReference type="EMBL" id="MSS84314.1"/>
    </source>
</evidence>
<accession>A0A6N7VRD3</accession>
<name>A0A6N7VRD3_9ACTO</name>
<dbReference type="RefSeq" id="WP_154544560.1">
    <property type="nucleotide sequence ID" value="NZ_VULO01000006.1"/>
</dbReference>
<protein>
    <submittedName>
        <fullName evidence="3">ATP-binding protein</fullName>
    </submittedName>
</protein>
<dbReference type="Pfam" id="PF13635">
    <property type="entry name" value="DUF4143"/>
    <property type="match status" value="1"/>
</dbReference>